<keyword evidence="2 8" id="KW-0540">Nuclease</keyword>
<comment type="function">
    <text evidence="8">CRISPR (clustered regularly interspaced short palindromic repeat), is an adaptive immune system that provides protection against mobile genetic elements (viruses, transposable elements and conjugative plasmids). CRISPR clusters contain sequences complementary to antecedent mobile elements and target invading nucleic acids. CRISPR clusters are transcribed and processed into CRISPR RNA (crRNA). Functions as a ssRNA-specific endoribonuclease. Involved in the integration of spacer DNA into the CRISPR cassette.</text>
</comment>
<keyword evidence="6 8" id="KW-0460">Magnesium</keyword>
<dbReference type="GO" id="GO:0051607">
    <property type="term" value="P:defense response to virus"/>
    <property type="evidence" value="ECO:0007669"/>
    <property type="project" value="UniProtKB-UniRule"/>
</dbReference>
<dbReference type="HAMAP" id="MF_01471">
    <property type="entry name" value="Cas2"/>
    <property type="match status" value="1"/>
</dbReference>
<accession>A0A2H4VEM7</accession>
<dbReference type="SUPFAM" id="SSF143430">
    <property type="entry name" value="TTP0101/SSO1404-like"/>
    <property type="match status" value="1"/>
</dbReference>
<evidence type="ECO:0000256" key="3">
    <source>
        <dbReference type="ARBA" id="ARBA00022723"/>
    </source>
</evidence>
<dbReference type="Proteomes" id="UP000232806">
    <property type="component" value="Chromosome"/>
</dbReference>
<keyword evidence="5 8" id="KW-0378">Hydrolase</keyword>
<evidence type="ECO:0000256" key="4">
    <source>
        <dbReference type="ARBA" id="ARBA00022759"/>
    </source>
</evidence>
<dbReference type="EC" id="3.1.-.-" evidence="8"/>
<dbReference type="NCBIfam" id="TIGR01573">
    <property type="entry name" value="cas2"/>
    <property type="match status" value="1"/>
</dbReference>
<name>A0A2H4VEM7_9EURY</name>
<dbReference type="Gene3D" id="3.30.70.240">
    <property type="match status" value="1"/>
</dbReference>
<dbReference type="GeneID" id="35122219"/>
<dbReference type="CDD" id="cd09725">
    <property type="entry name" value="Cas2_I_II_III"/>
    <property type="match status" value="1"/>
</dbReference>
<dbReference type="AlphaFoldDB" id="A0A2H4VEM7"/>
<keyword evidence="4 8" id="KW-0255">Endonuclease</keyword>
<dbReference type="PANTHER" id="PTHR34405:SF1">
    <property type="entry name" value="CRISPR-ASSOCIATED ENDORIBONUCLEASE CAS2"/>
    <property type="match status" value="1"/>
</dbReference>
<dbReference type="GO" id="GO:0046872">
    <property type="term" value="F:metal ion binding"/>
    <property type="evidence" value="ECO:0007669"/>
    <property type="project" value="UniProtKB-UniRule"/>
</dbReference>
<protein>
    <recommendedName>
        <fullName evidence="8">CRISPR-associated endoribonuclease Cas2</fullName>
        <ecNumber evidence="8">3.1.-.-</ecNumber>
    </recommendedName>
</protein>
<comment type="cofactor">
    <cofactor evidence="1 8">
        <name>Mg(2+)</name>
        <dbReference type="ChEBI" id="CHEBI:18420"/>
    </cofactor>
</comment>
<dbReference type="GO" id="GO:0016787">
    <property type="term" value="F:hydrolase activity"/>
    <property type="evidence" value="ECO:0007669"/>
    <property type="project" value="UniProtKB-KW"/>
</dbReference>
<evidence type="ECO:0000256" key="7">
    <source>
        <dbReference type="ARBA" id="ARBA00023118"/>
    </source>
</evidence>
<evidence type="ECO:0000256" key="8">
    <source>
        <dbReference type="HAMAP-Rule" id="MF_01471"/>
    </source>
</evidence>
<reference evidence="9 10" key="1">
    <citation type="submission" date="2016-10" db="EMBL/GenBank/DDBJ databases">
        <title>Comparative genomics between deep and shallow subseafloor isolates.</title>
        <authorList>
            <person name="Ishii S."/>
            <person name="Miller J.R."/>
            <person name="Sutton G."/>
            <person name="Suzuki S."/>
            <person name="Methe B."/>
            <person name="Inagaki F."/>
            <person name="Imachi H."/>
        </authorList>
    </citation>
    <scope>NUCLEOTIDE SEQUENCE [LARGE SCALE GENOMIC DNA]</scope>
    <source>
        <strain evidence="9 10">MO-MB1</strain>
    </source>
</reference>
<organism evidence="9 10">
    <name type="scientific">Methanobacterium subterraneum</name>
    <dbReference type="NCBI Taxonomy" id="59277"/>
    <lineage>
        <taxon>Archaea</taxon>
        <taxon>Methanobacteriati</taxon>
        <taxon>Methanobacteriota</taxon>
        <taxon>Methanomada group</taxon>
        <taxon>Methanobacteria</taxon>
        <taxon>Methanobacteriales</taxon>
        <taxon>Methanobacteriaceae</taxon>
        <taxon>Methanobacterium</taxon>
    </lineage>
</organism>
<dbReference type="OrthoDB" id="43236at2157"/>
<comment type="similarity">
    <text evidence="8">Belongs to the CRISPR-associated endoribonuclease Cas2 protein family.</text>
</comment>
<proteinExistence type="inferred from homology"/>
<evidence type="ECO:0000313" key="10">
    <source>
        <dbReference type="Proteomes" id="UP000232806"/>
    </source>
</evidence>
<dbReference type="GO" id="GO:0004521">
    <property type="term" value="F:RNA endonuclease activity"/>
    <property type="evidence" value="ECO:0007669"/>
    <property type="project" value="InterPro"/>
</dbReference>
<evidence type="ECO:0000256" key="5">
    <source>
        <dbReference type="ARBA" id="ARBA00022801"/>
    </source>
</evidence>
<keyword evidence="7 8" id="KW-0051">Antiviral defense</keyword>
<evidence type="ECO:0000256" key="2">
    <source>
        <dbReference type="ARBA" id="ARBA00022722"/>
    </source>
</evidence>
<dbReference type="InterPro" id="IPR019199">
    <property type="entry name" value="Virulence_VapD/CRISPR_Cas2"/>
</dbReference>
<evidence type="ECO:0000313" key="9">
    <source>
        <dbReference type="EMBL" id="AUB56555.1"/>
    </source>
</evidence>
<comment type="subunit">
    <text evidence="8">Homodimer, forms a heterotetramer with a Cas1 homodimer.</text>
</comment>
<sequence>MYVIIVYDIKVERVNKVKGYLRTQLNWIQNSVFEGEVTPSELVDIKKNLKEIMNRNEDSIIIYTLRTEKAMKRDVMGIEKAPIDGIL</sequence>
<evidence type="ECO:0000256" key="1">
    <source>
        <dbReference type="ARBA" id="ARBA00001946"/>
    </source>
</evidence>
<dbReference type="InterPro" id="IPR021127">
    <property type="entry name" value="CRISPR_associated_Cas2"/>
</dbReference>
<evidence type="ECO:0000256" key="6">
    <source>
        <dbReference type="ARBA" id="ARBA00022842"/>
    </source>
</evidence>
<dbReference type="Pfam" id="PF09827">
    <property type="entry name" value="CRISPR_Cas2"/>
    <property type="match status" value="1"/>
</dbReference>
<feature type="binding site" evidence="8">
    <location>
        <position position="8"/>
    </location>
    <ligand>
        <name>Mg(2+)</name>
        <dbReference type="ChEBI" id="CHEBI:18420"/>
        <note>catalytic</note>
    </ligand>
</feature>
<keyword evidence="3 8" id="KW-0479">Metal-binding</keyword>
<dbReference type="PANTHER" id="PTHR34405">
    <property type="entry name" value="CRISPR-ASSOCIATED ENDORIBONUCLEASE CAS2"/>
    <property type="match status" value="1"/>
</dbReference>
<dbReference type="GO" id="GO:0043571">
    <property type="term" value="P:maintenance of CRISPR repeat elements"/>
    <property type="evidence" value="ECO:0007669"/>
    <property type="project" value="UniProtKB-UniRule"/>
</dbReference>
<dbReference type="RefSeq" id="WP_100906536.1">
    <property type="nucleotide sequence ID" value="NZ_CP017766.1"/>
</dbReference>
<dbReference type="EMBL" id="CP017766">
    <property type="protein sequence ID" value="AUB56555.1"/>
    <property type="molecule type" value="Genomic_DNA"/>
</dbReference>
<gene>
    <name evidence="8" type="primary">cas2</name>
    <name evidence="9" type="ORF">BK007_11400</name>
</gene>